<dbReference type="STRING" id="592026.GCWU0000282_001436"/>
<name>V2Y6W8_9FIRM</name>
<dbReference type="AlphaFoldDB" id="V2Y6W8"/>
<dbReference type="InterPro" id="IPR002843">
    <property type="entry name" value="ATPase_V0-cplx_csu/dsu"/>
</dbReference>
<comment type="similarity">
    <text evidence="1">Belongs to the V-ATPase V0D/AC39 subunit family.</text>
</comment>
<gene>
    <name evidence="4" type="ORF">GCWU0000282_001436</name>
</gene>
<evidence type="ECO:0000313" key="4">
    <source>
        <dbReference type="EMBL" id="ESL03446.1"/>
    </source>
</evidence>
<dbReference type="Pfam" id="PF01992">
    <property type="entry name" value="vATP-synt_AC39"/>
    <property type="match status" value="1"/>
</dbReference>
<dbReference type="EMBL" id="ACIL03000011">
    <property type="protein sequence ID" value="ESL03446.1"/>
    <property type="molecule type" value="Genomic_DNA"/>
</dbReference>
<evidence type="ECO:0000256" key="1">
    <source>
        <dbReference type="ARBA" id="ARBA00006709"/>
    </source>
</evidence>
<dbReference type="InterPro" id="IPR035067">
    <property type="entry name" value="V-type_ATPase_csu/dsu"/>
</dbReference>
<dbReference type="PANTHER" id="PTHR38682:SF1">
    <property type="entry name" value="V-TYPE ATP SYNTHASE SUBUNIT C"/>
    <property type="match status" value="1"/>
</dbReference>
<keyword evidence="3" id="KW-0406">Ion transport</keyword>
<comment type="caution">
    <text evidence="4">The sequence shown here is derived from an EMBL/GenBank/DDBJ whole genome shotgun (WGS) entry which is preliminary data.</text>
</comment>
<dbReference type="PANTHER" id="PTHR38682">
    <property type="entry name" value="V-TYPE ATP SYNTHASE SUBUNIT C"/>
    <property type="match status" value="1"/>
</dbReference>
<dbReference type="InterPro" id="IPR036079">
    <property type="entry name" value="ATPase_csu/dsu_sf"/>
</dbReference>
<evidence type="ECO:0000256" key="3">
    <source>
        <dbReference type="ARBA" id="ARBA00023065"/>
    </source>
</evidence>
<organism evidence="4 5">
    <name type="scientific">Catonella morbi ATCC 51271</name>
    <dbReference type="NCBI Taxonomy" id="592026"/>
    <lineage>
        <taxon>Bacteria</taxon>
        <taxon>Bacillati</taxon>
        <taxon>Bacillota</taxon>
        <taxon>Clostridia</taxon>
        <taxon>Lachnospirales</taxon>
        <taxon>Lachnospiraceae</taxon>
        <taxon>Catonella</taxon>
    </lineage>
</organism>
<keyword evidence="5" id="KW-1185">Reference proteome</keyword>
<dbReference type="Gene3D" id="1.10.132.50">
    <property type="entry name" value="ATP synthase (C/AC39) subunit, domain 3"/>
    <property type="match status" value="1"/>
</dbReference>
<dbReference type="InterPro" id="IPR044911">
    <property type="entry name" value="V-type_ATPase_csu/dsu_dom_3"/>
</dbReference>
<protein>
    <submittedName>
        <fullName evidence="4">ATP synthase, subunit C</fullName>
    </submittedName>
</protein>
<proteinExistence type="inferred from homology"/>
<dbReference type="eggNOG" id="COG1527">
    <property type="taxonomic scope" value="Bacteria"/>
</dbReference>
<accession>V2Y6W8</accession>
<keyword evidence="2" id="KW-0813">Transport</keyword>
<dbReference type="Proteomes" id="UP000018227">
    <property type="component" value="Unassembled WGS sequence"/>
</dbReference>
<dbReference type="Gene3D" id="1.20.1690.10">
    <property type="entry name" value="V-type ATP synthase subunit C domain"/>
    <property type="match status" value="2"/>
</dbReference>
<reference evidence="4 5" key="1">
    <citation type="submission" date="2013-06" db="EMBL/GenBank/DDBJ databases">
        <authorList>
            <person name="Weinstock G."/>
            <person name="Sodergren E."/>
            <person name="Clifton S."/>
            <person name="Fulton L."/>
            <person name="Fulton B."/>
            <person name="Courtney L."/>
            <person name="Fronick C."/>
            <person name="Harrison M."/>
            <person name="Strong C."/>
            <person name="Farmer C."/>
            <person name="Delahaunty K."/>
            <person name="Markovic C."/>
            <person name="Hall O."/>
            <person name="Minx P."/>
            <person name="Tomlinson C."/>
            <person name="Mitreva M."/>
            <person name="Nelson J."/>
            <person name="Hou S."/>
            <person name="Wollam A."/>
            <person name="Pepin K.H."/>
            <person name="Johnson M."/>
            <person name="Bhonagiri V."/>
            <person name="Nash W.E."/>
            <person name="Warren W."/>
            <person name="Chinwalla A."/>
            <person name="Mardis E.R."/>
            <person name="Wilson R.K."/>
        </authorList>
    </citation>
    <scope>NUCLEOTIDE SEQUENCE [LARGE SCALE GENOMIC DNA]</scope>
    <source>
        <strain evidence="4 5">ATCC 51271</strain>
    </source>
</reference>
<dbReference type="InterPro" id="IPR050873">
    <property type="entry name" value="V-ATPase_V0D/AC39_subunit"/>
</dbReference>
<dbReference type="HOGENOM" id="CLU_059311_1_1_9"/>
<evidence type="ECO:0000313" key="5">
    <source>
        <dbReference type="Proteomes" id="UP000018227"/>
    </source>
</evidence>
<dbReference type="GO" id="GO:0046961">
    <property type="term" value="F:proton-transporting ATPase activity, rotational mechanism"/>
    <property type="evidence" value="ECO:0007669"/>
    <property type="project" value="InterPro"/>
</dbReference>
<dbReference type="SUPFAM" id="SSF103486">
    <property type="entry name" value="V-type ATP synthase subunit C"/>
    <property type="match status" value="1"/>
</dbReference>
<evidence type="ECO:0000256" key="2">
    <source>
        <dbReference type="ARBA" id="ARBA00022448"/>
    </source>
</evidence>
<sequence length="330" mass="36978">MKKLGGNMSEEYVYAVARIRSAELRLLTSSVLESLLAAKSYDECLRLLADHGWDIDDSMSLSTILKNERDKTWKFISELVPDPHVFDVFLYANDYHNLKAAVKSAAEQINRDDIYLEKDQCSIDPEIIRKALQQRDFSSLPADMQKVAAESLDTLLHTGDGGLCDIIIDKAALTKIYESGKKSGNEILELYGELTVAAANIKTAIRACMIGKDISFLEKALAPCDSLNVDRLAKAATESLDAIYEYLSHTAYLDAVPEIKKSPSAFERWCDNLIIAKIRPQRHNPFSIGPLAAYILARENEIKSVRIILSGKINNLSDDSLRERVREMYV</sequence>